<keyword evidence="3" id="KW-1185">Reference proteome</keyword>
<dbReference type="Proteomes" id="UP000239477">
    <property type="component" value="Chromosome"/>
</dbReference>
<proteinExistence type="predicted"/>
<name>A0A2S0I1X0_9BURK</name>
<reference evidence="2 3" key="1">
    <citation type="submission" date="2017-09" db="EMBL/GenBank/DDBJ databases">
        <title>Genomic, metabolic, and phenotypic characteristics of bacterial isolates from the natural microbiome of the model nematode Caenorhabditis elegans.</title>
        <authorList>
            <person name="Zimmermann J."/>
            <person name="Obeng N."/>
            <person name="Yang W."/>
            <person name="Obeng O."/>
            <person name="Kissoyan K."/>
            <person name="Pees B."/>
            <person name="Dirksen P."/>
            <person name="Hoppner M."/>
            <person name="Franke A."/>
            <person name="Rosenstiel P."/>
            <person name="Leippe M."/>
            <person name="Dierking K."/>
            <person name="Kaleta C."/>
            <person name="Schulenburg H."/>
        </authorList>
    </citation>
    <scope>NUCLEOTIDE SEQUENCE [LARGE SCALE GENOMIC DNA]</scope>
    <source>
        <strain evidence="2 3">MYb73</strain>
    </source>
</reference>
<protein>
    <submittedName>
        <fullName evidence="2">Uncharacterized protein</fullName>
    </submittedName>
</protein>
<keyword evidence="1" id="KW-1133">Transmembrane helix</keyword>
<evidence type="ECO:0000313" key="3">
    <source>
        <dbReference type="Proteomes" id="UP000239477"/>
    </source>
</evidence>
<evidence type="ECO:0000256" key="1">
    <source>
        <dbReference type="SAM" id="Phobius"/>
    </source>
</evidence>
<dbReference type="AlphaFoldDB" id="A0A2S0I1X0"/>
<organism evidence="2 3">
    <name type="scientific">Achromobacter spanius</name>
    <dbReference type="NCBI Taxonomy" id="217203"/>
    <lineage>
        <taxon>Bacteria</taxon>
        <taxon>Pseudomonadati</taxon>
        <taxon>Pseudomonadota</taxon>
        <taxon>Betaproteobacteria</taxon>
        <taxon>Burkholderiales</taxon>
        <taxon>Alcaligenaceae</taxon>
        <taxon>Achromobacter</taxon>
    </lineage>
</organism>
<keyword evidence="1" id="KW-0812">Transmembrane</keyword>
<dbReference type="EMBL" id="CP023270">
    <property type="protein sequence ID" value="AVJ26022.1"/>
    <property type="molecule type" value="Genomic_DNA"/>
</dbReference>
<accession>A0A2S0I1X0</accession>
<feature type="transmembrane region" description="Helical" evidence="1">
    <location>
        <begin position="6"/>
        <end position="27"/>
    </location>
</feature>
<evidence type="ECO:0000313" key="2">
    <source>
        <dbReference type="EMBL" id="AVJ26022.1"/>
    </source>
</evidence>
<sequence>MEMAILVGVILGEWVWMVVVFGWWRLLSAHEALSRCLTPDEMVFHAEIIFPGCLTPAFV</sequence>
<gene>
    <name evidence="2" type="ORF">CLM73_02185</name>
</gene>
<keyword evidence="1" id="KW-0472">Membrane</keyword>